<dbReference type="Proteomes" id="UP000053593">
    <property type="component" value="Unassembled WGS sequence"/>
</dbReference>
<feature type="transmembrane region" description="Helical" evidence="1">
    <location>
        <begin position="120"/>
        <end position="145"/>
    </location>
</feature>
<sequence length="276" mass="31015">MHLDILKQLPFFKNILHSQKGVPSRPHLIVLLLQCCLLISSALTFIDFCATPLSQIQTIVIQPDASHDSLEEKLNAFQELQAPSLFFYIINWLSGGINIIIADTLVMWRAWAVWREKKFAKWLCIFLSIGNAVVIVLTNVIWITGEPHESLATAFKLNLFLLVSMTLNALSTSAIAYKARAYSKWRNVFGKEYKSRSKTYGTPVHKVLWFVVESGFIFCLLQAAFYAVAIASAISSSLNFFDAYNAIIQPLALMLLQPYYPTAVFAVSLLLGNSEN</sequence>
<feature type="transmembrane region" description="Helical" evidence="1">
    <location>
        <begin position="246"/>
        <end position="271"/>
    </location>
</feature>
<keyword evidence="1" id="KW-0812">Transmembrane</keyword>
<feature type="transmembrane region" description="Helical" evidence="1">
    <location>
        <begin position="85"/>
        <end position="108"/>
    </location>
</feature>
<feature type="transmembrane region" description="Helical" evidence="1">
    <location>
        <begin position="28"/>
        <end position="46"/>
    </location>
</feature>
<evidence type="ECO:0000256" key="1">
    <source>
        <dbReference type="SAM" id="Phobius"/>
    </source>
</evidence>
<reference evidence="2 3" key="1">
    <citation type="submission" date="2014-04" db="EMBL/GenBank/DDBJ databases">
        <title>Evolutionary Origins and Diversification of the Mycorrhizal Mutualists.</title>
        <authorList>
            <consortium name="DOE Joint Genome Institute"/>
            <consortium name="Mycorrhizal Genomics Consortium"/>
            <person name="Kohler A."/>
            <person name="Kuo A."/>
            <person name="Nagy L.G."/>
            <person name="Floudas D."/>
            <person name="Copeland A."/>
            <person name="Barry K.W."/>
            <person name="Cichocki N."/>
            <person name="Veneault-Fourrey C."/>
            <person name="LaButti K."/>
            <person name="Lindquist E.A."/>
            <person name="Lipzen A."/>
            <person name="Lundell T."/>
            <person name="Morin E."/>
            <person name="Murat C."/>
            <person name="Riley R."/>
            <person name="Ohm R."/>
            <person name="Sun H."/>
            <person name="Tunlid A."/>
            <person name="Henrissat B."/>
            <person name="Grigoriev I.V."/>
            <person name="Hibbett D.S."/>
            <person name="Martin F."/>
        </authorList>
    </citation>
    <scope>NUCLEOTIDE SEQUENCE [LARGE SCALE GENOMIC DNA]</scope>
    <source>
        <strain evidence="2 3">FD-317 M1</strain>
    </source>
</reference>
<evidence type="ECO:0000313" key="2">
    <source>
        <dbReference type="EMBL" id="KIK54132.1"/>
    </source>
</evidence>
<dbReference type="AlphaFoldDB" id="A0A0D0C874"/>
<gene>
    <name evidence="2" type="ORF">GYMLUDRAFT_917277</name>
</gene>
<keyword evidence="3" id="KW-1185">Reference proteome</keyword>
<organism evidence="2 3">
    <name type="scientific">Collybiopsis luxurians FD-317 M1</name>
    <dbReference type="NCBI Taxonomy" id="944289"/>
    <lineage>
        <taxon>Eukaryota</taxon>
        <taxon>Fungi</taxon>
        <taxon>Dikarya</taxon>
        <taxon>Basidiomycota</taxon>
        <taxon>Agaricomycotina</taxon>
        <taxon>Agaricomycetes</taxon>
        <taxon>Agaricomycetidae</taxon>
        <taxon>Agaricales</taxon>
        <taxon>Marasmiineae</taxon>
        <taxon>Omphalotaceae</taxon>
        <taxon>Collybiopsis</taxon>
        <taxon>Collybiopsis luxurians</taxon>
    </lineage>
</organism>
<keyword evidence="1" id="KW-0472">Membrane</keyword>
<dbReference type="EMBL" id="KN834819">
    <property type="protein sequence ID" value="KIK54132.1"/>
    <property type="molecule type" value="Genomic_DNA"/>
</dbReference>
<evidence type="ECO:0000313" key="3">
    <source>
        <dbReference type="Proteomes" id="UP000053593"/>
    </source>
</evidence>
<protein>
    <submittedName>
        <fullName evidence="2">Uncharacterized protein</fullName>
    </submittedName>
</protein>
<keyword evidence="1" id="KW-1133">Transmembrane helix</keyword>
<accession>A0A0D0C874</accession>
<feature type="transmembrane region" description="Helical" evidence="1">
    <location>
        <begin position="157"/>
        <end position="177"/>
    </location>
</feature>
<name>A0A0D0C874_9AGAR</name>
<feature type="transmembrane region" description="Helical" evidence="1">
    <location>
        <begin position="207"/>
        <end position="234"/>
    </location>
</feature>
<dbReference type="HOGENOM" id="CLU_1008503_0_0_1"/>
<proteinExistence type="predicted"/>